<reference evidence="8" key="2">
    <citation type="journal article" date="2021" name="PeerJ">
        <title>Extensive microbial diversity within the chicken gut microbiome revealed by metagenomics and culture.</title>
        <authorList>
            <person name="Gilroy R."/>
            <person name="Ravi A."/>
            <person name="Getino M."/>
            <person name="Pursley I."/>
            <person name="Horton D.L."/>
            <person name="Alikhan N.F."/>
            <person name="Baker D."/>
            <person name="Gharbi K."/>
            <person name="Hall N."/>
            <person name="Watson M."/>
            <person name="Adriaenssens E.M."/>
            <person name="Foster-Nyarko E."/>
            <person name="Jarju S."/>
            <person name="Secka A."/>
            <person name="Antonio M."/>
            <person name="Oren A."/>
            <person name="Chaudhuri R.R."/>
            <person name="La Ragione R."/>
            <person name="Hildebrand F."/>
            <person name="Pallen M.J."/>
        </authorList>
    </citation>
    <scope>NUCLEOTIDE SEQUENCE</scope>
    <source>
        <strain evidence="8">ChiBcec16-1751</strain>
    </source>
</reference>
<protein>
    <submittedName>
        <fullName evidence="8">Aminotransferase class I/II-fold pyridoxal phosphate-dependent enzyme</fullName>
    </submittedName>
</protein>
<feature type="domain" description="Orn/Lys/Arg decarboxylases family 1 pyridoxal-P attachment site" evidence="6">
    <location>
        <begin position="40"/>
        <end position="320"/>
    </location>
</feature>
<comment type="cofactor">
    <cofactor evidence="1">
        <name>pyridoxal 5'-phosphate</name>
        <dbReference type="ChEBI" id="CHEBI:597326"/>
    </cofactor>
</comment>
<name>A0A9D1JSK7_9FIRM</name>
<evidence type="ECO:0000256" key="4">
    <source>
        <dbReference type="ARBA" id="ARBA00022898"/>
    </source>
</evidence>
<comment type="caution">
    <text evidence="8">The sequence shown here is derived from an EMBL/GenBank/DDBJ whole genome shotgun (WGS) entry which is preliminary data.</text>
</comment>
<dbReference type="InterPro" id="IPR015421">
    <property type="entry name" value="PyrdxlP-dep_Trfase_major"/>
</dbReference>
<dbReference type="AlphaFoldDB" id="A0A9D1JSK7"/>
<dbReference type="PANTHER" id="PTHR43277">
    <property type="entry name" value="ARGININE DECARBOXYLASE"/>
    <property type="match status" value="1"/>
</dbReference>
<dbReference type="Proteomes" id="UP000886741">
    <property type="component" value="Unassembled WGS sequence"/>
</dbReference>
<proteinExistence type="inferred from homology"/>
<keyword evidence="8" id="KW-0032">Aminotransferase</keyword>
<comment type="similarity">
    <text evidence="2">Belongs to the Orn/Lys/Arg decarboxylase class-I family.</text>
</comment>
<dbReference type="InterPro" id="IPR008286">
    <property type="entry name" value="Prn/Lys/Arg_de-COase_C"/>
</dbReference>
<dbReference type="Gene3D" id="3.90.1150.150">
    <property type="match status" value="1"/>
</dbReference>
<evidence type="ECO:0000259" key="7">
    <source>
        <dbReference type="Pfam" id="PF03711"/>
    </source>
</evidence>
<gene>
    <name evidence="8" type="ORF">IAA83_03180</name>
</gene>
<dbReference type="GO" id="GO:0008483">
    <property type="term" value="F:transaminase activity"/>
    <property type="evidence" value="ECO:0007669"/>
    <property type="project" value="UniProtKB-KW"/>
</dbReference>
<keyword evidence="4" id="KW-0663">Pyridoxal phosphate</keyword>
<evidence type="ECO:0000256" key="1">
    <source>
        <dbReference type="ARBA" id="ARBA00001933"/>
    </source>
</evidence>
<evidence type="ECO:0000256" key="2">
    <source>
        <dbReference type="ARBA" id="ARBA00010671"/>
    </source>
</evidence>
<evidence type="ECO:0000313" key="8">
    <source>
        <dbReference type="EMBL" id="HIS64360.1"/>
    </source>
</evidence>
<dbReference type="SUPFAM" id="SSF53383">
    <property type="entry name" value="PLP-dependent transferases"/>
    <property type="match status" value="1"/>
</dbReference>
<dbReference type="InterPro" id="IPR000310">
    <property type="entry name" value="Orn/Lys/Arg_deCO2ase_major_dom"/>
</dbReference>
<dbReference type="GO" id="GO:0016831">
    <property type="term" value="F:carboxy-lyase activity"/>
    <property type="evidence" value="ECO:0007669"/>
    <property type="project" value="UniProtKB-KW"/>
</dbReference>
<organism evidence="8 9">
    <name type="scientific">Candidatus Avoscillospira avistercoris</name>
    <dbReference type="NCBI Taxonomy" id="2840707"/>
    <lineage>
        <taxon>Bacteria</taxon>
        <taxon>Bacillati</taxon>
        <taxon>Bacillota</taxon>
        <taxon>Clostridia</taxon>
        <taxon>Eubacteriales</taxon>
        <taxon>Oscillospiraceae</taxon>
        <taxon>Oscillospiraceae incertae sedis</taxon>
        <taxon>Candidatus Avoscillospira</taxon>
    </lineage>
</organism>
<dbReference type="Gene3D" id="3.90.105.10">
    <property type="entry name" value="Molybdopterin biosynthesis moea protein, domain 2"/>
    <property type="match status" value="1"/>
</dbReference>
<evidence type="ECO:0000256" key="3">
    <source>
        <dbReference type="ARBA" id="ARBA00022793"/>
    </source>
</evidence>
<reference evidence="8" key="1">
    <citation type="submission" date="2020-10" db="EMBL/GenBank/DDBJ databases">
        <authorList>
            <person name="Gilroy R."/>
        </authorList>
    </citation>
    <scope>NUCLEOTIDE SEQUENCE</scope>
    <source>
        <strain evidence="8">ChiBcec16-1751</strain>
    </source>
</reference>
<dbReference type="Gene3D" id="3.40.640.10">
    <property type="entry name" value="Type I PLP-dependent aspartate aminotransferase-like (Major domain)"/>
    <property type="match status" value="1"/>
</dbReference>
<evidence type="ECO:0000256" key="5">
    <source>
        <dbReference type="ARBA" id="ARBA00023239"/>
    </source>
</evidence>
<evidence type="ECO:0000313" key="9">
    <source>
        <dbReference type="Proteomes" id="UP000886741"/>
    </source>
</evidence>
<dbReference type="EMBL" id="DVJJ01000051">
    <property type="protein sequence ID" value="HIS64360.1"/>
    <property type="molecule type" value="Genomic_DNA"/>
</dbReference>
<sequence length="477" mass="51248">MAGYDDLLEQLAQYDATGFLPMHMPGHKRTALGGEELPWQLDITEIDGFDNLHEAEGILKDGMELAARLYGSARAFYLVNGSSGGILAAIAAAAPFGSRILMARGCHKSVYHAVELLHLEPLYLTPPVDPSFAVSASLPPEAVESALAQHPDVRLVVLTSPTYEGVISDIAAIAAVCHRRGIPLLVDEAHGAHLYFHPAFSSGAVTAGADLVIQSVHKTLPSLTQTALAHVQGNLVDPQRLAHFLAVFQTSSPSYLLMGSIHRCLKLLEHRGPALFADYARNLQHLDRRLEALHHLRVLCHGADHCSRHPDFFAFDPGKLFVSTHGTDLTGPQLAALLRQRGIEPEMAAPQGVLAMTSCCDTAETLERFAAVLLELDGLCHNISVPCIRPTPPLPPVRYTIAQARQLPTVPLPMAEAIGRTMAESLWMYPPGIPLVVPGEVLTADIVQALHDIADSGVQLYSDSGLAPHRVLAAATG</sequence>
<dbReference type="PANTHER" id="PTHR43277:SF4">
    <property type="entry name" value="ARGININE DECARBOXYLASE"/>
    <property type="match status" value="1"/>
</dbReference>
<dbReference type="Pfam" id="PF01276">
    <property type="entry name" value="OKR_DC_1"/>
    <property type="match status" value="1"/>
</dbReference>
<keyword evidence="3" id="KW-0210">Decarboxylase</keyword>
<feature type="domain" description="Orn/Lys/Arg decarboxylase C-terminal" evidence="7">
    <location>
        <begin position="411"/>
        <end position="444"/>
    </location>
</feature>
<evidence type="ECO:0000259" key="6">
    <source>
        <dbReference type="Pfam" id="PF01276"/>
    </source>
</evidence>
<dbReference type="InterPro" id="IPR015424">
    <property type="entry name" value="PyrdxlP-dep_Trfase"/>
</dbReference>
<keyword evidence="8" id="KW-0808">Transferase</keyword>
<keyword evidence="5" id="KW-0456">Lyase</keyword>
<accession>A0A9D1JSK7</accession>
<dbReference type="InterPro" id="IPR052357">
    <property type="entry name" value="Orn_Lys_Arg_decarboxylase-I"/>
</dbReference>
<dbReference type="Pfam" id="PF03711">
    <property type="entry name" value="OKR_DC_1_C"/>
    <property type="match status" value="1"/>
</dbReference>